<dbReference type="InterPro" id="IPR017932">
    <property type="entry name" value="GATase_2_dom"/>
</dbReference>
<dbReference type="PROSITE" id="PS51278">
    <property type="entry name" value="GATASE_TYPE_2"/>
    <property type="match status" value="1"/>
</dbReference>
<gene>
    <name evidence="6" type="ORF">LCGC14_1844340</name>
</gene>
<dbReference type="GO" id="GO:0006529">
    <property type="term" value="P:asparagine biosynthetic process"/>
    <property type="evidence" value="ECO:0007669"/>
    <property type="project" value="InterPro"/>
</dbReference>
<dbReference type="InterPro" id="IPR006426">
    <property type="entry name" value="Asn_synth_AEB"/>
</dbReference>
<dbReference type="Gene3D" id="3.40.50.620">
    <property type="entry name" value="HUPs"/>
    <property type="match status" value="1"/>
</dbReference>
<dbReference type="EMBL" id="LAZR01018430">
    <property type="protein sequence ID" value="KKL96453.1"/>
    <property type="molecule type" value="Genomic_DNA"/>
</dbReference>
<dbReference type="GO" id="GO:0005524">
    <property type="term" value="F:ATP binding"/>
    <property type="evidence" value="ECO:0007669"/>
    <property type="project" value="UniProtKB-KW"/>
</dbReference>
<dbReference type="SUPFAM" id="SSF52402">
    <property type="entry name" value="Adenine nucleotide alpha hydrolases-like"/>
    <property type="match status" value="1"/>
</dbReference>
<dbReference type="NCBIfam" id="TIGR01536">
    <property type="entry name" value="asn_synth_AEB"/>
    <property type="match status" value="1"/>
</dbReference>
<dbReference type="SUPFAM" id="SSF56235">
    <property type="entry name" value="N-terminal nucleophile aminohydrolases (Ntn hydrolases)"/>
    <property type="match status" value="1"/>
</dbReference>
<reference evidence="6" key="1">
    <citation type="journal article" date="2015" name="Nature">
        <title>Complex archaea that bridge the gap between prokaryotes and eukaryotes.</title>
        <authorList>
            <person name="Spang A."/>
            <person name="Saw J.H."/>
            <person name="Jorgensen S.L."/>
            <person name="Zaremba-Niedzwiedzka K."/>
            <person name="Martijn J."/>
            <person name="Lind A.E."/>
            <person name="van Eijk R."/>
            <person name="Schleper C."/>
            <person name="Guy L."/>
            <person name="Ettema T.J."/>
        </authorList>
    </citation>
    <scope>NUCLEOTIDE SEQUENCE</scope>
</reference>
<dbReference type="Gene3D" id="3.60.20.10">
    <property type="entry name" value="Glutamine Phosphoribosylpyrophosphate, subunit 1, domain 1"/>
    <property type="match status" value="1"/>
</dbReference>
<sequence length="615" mass="71791">MCGICGFNWDNKLKLKEMMDLLKHRGPDDEGYYTDLHASIGIRRLSIIDLITGHQPQHNEKEDIWIVFNGEIYNFKDLRADLESKGHTFYTKSDTEVIIHSYEEWGENCVKKLRGQFAFCIFDLNKKILFLARDHMGLKPLYYYFDGDRFIFASEIKSILAHNIEREVNMKSFSLYISLRYIPFNLTLFKNILKVPPSSFLIFDLENRQINIKSYWNINFNINRDRPVSYLANELKKLIEESIKIRLVSDVSLGAFLSGGLDSSSVVGIMSKLMDDPVKTFSISFEEGAPINELKYSRLVSEYYETDHTEIVVKSTALDELLPKLIWHHDDLVADAAFIPVYLMVNYAKEKMKVALTGDGADEVFAGYSIYYQADYLSFAKYVPKEIYNLLLKFYDYIPSLKLRMALTFANQSKTELDKYMRNICRPLNELSRIIPTQAHNVPELMKKTFIENLDVVNQFIRWDLKNQLPNQYNMKIDKMSMAASFEARVPFLDKEIVSWSATIPSNLKLKGNIEKYILRLAMKDILPKEILQRKKMGFGTPINLWLKEGLSEISSQLLENLQKRKHIIQSKYVKLMKKNLLKKLFTSQAWNLIMFELWYETFIENDGLKPINLN</sequence>
<dbReference type="Pfam" id="PF00733">
    <property type="entry name" value="Asn_synthase"/>
    <property type="match status" value="1"/>
</dbReference>
<evidence type="ECO:0000256" key="2">
    <source>
        <dbReference type="ARBA" id="ARBA00022741"/>
    </source>
</evidence>
<comment type="caution">
    <text evidence="6">The sequence shown here is derived from an EMBL/GenBank/DDBJ whole genome shotgun (WGS) entry which is preliminary data.</text>
</comment>
<proteinExistence type="inferred from homology"/>
<accession>A0A0F9GCI3</accession>
<dbReference type="CDD" id="cd00712">
    <property type="entry name" value="AsnB"/>
    <property type="match status" value="1"/>
</dbReference>
<dbReference type="AlphaFoldDB" id="A0A0F9GCI3"/>
<evidence type="ECO:0000256" key="3">
    <source>
        <dbReference type="ARBA" id="ARBA00022840"/>
    </source>
</evidence>
<evidence type="ECO:0000259" key="5">
    <source>
        <dbReference type="PROSITE" id="PS51278"/>
    </source>
</evidence>
<dbReference type="InterPro" id="IPR001962">
    <property type="entry name" value="Asn_synthase"/>
</dbReference>
<keyword evidence="2" id="KW-0547">Nucleotide-binding</keyword>
<dbReference type="InterPro" id="IPR014729">
    <property type="entry name" value="Rossmann-like_a/b/a_fold"/>
</dbReference>
<dbReference type="PANTHER" id="PTHR43284:SF1">
    <property type="entry name" value="ASPARAGINE SYNTHETASE"/>
    <property type="match status" value="1"/>
</dbReference>
<dbReference type="CDD" id="cd01991">
    <property type="entry name" value="Asn_synthase_B_C"/>
    <property type="match status" value="1"/>
</dbReference>
<organism evidence="6">
    <name type="scientific">marine sediment metagenome</name>
    <dbReference type="NCBI Taxonomy" id="412755"/>
    <lineage>
        <taxon>unclassified sequences</taxon>
        <taxon>metagenomes</taxon>
        <taxon>ecological metagenomes</taxon>
    </lineage>
</organism>
<evidence type="ECO:0000256" key="1">
    <source>
        <dbReference type="ARBA" id="ARBA00005752"/>
    </source>
</evidence>
<keyword evidence="3" id="KW-0067">ATP-binding</keyword>
<dbReference type="GO" id="GO:0005829">
    <property type="term" value="C:cytosol"/>
    <property type="evidence" value="ECO:0007669"/>
    <property type="project" value="TreeGrafter"/>
</dbReference>
<dbReference type="GO" id="GO:0004066">
    <property type="term" value="F:asparagine synthase (glutamine-hydrolyzing) activity"/>
    <property type="evidence" value="ECO:0007669"/>
    <property type="project" value="InterPro"/>
</dbReference>
<comment type="similarity">
    <text evidence="1">Belongs to the asparagine synthetase family.</text>
</comment>
<dbReference type="PANTHER" id="PTHR43284">
    <property type="entry name" value="ASPARAGINE SYNTHETASE (GLUTAMINE-HYDROLYZING)"/>
    <property type="match status" value="1"/>
</dbReference>
<dbReference type="InterPro" id="IPR029055">
    <property type="entry name" value="Ntn_hydrolases_N"/>
</dbReference>
<name>A0A0F9GCI3_9ZZZZ</name>
<keyword evidence="4" id="KW-0315">Glutamine amidotransferase</keyword>
<protein>
    <recommendedName>
        <fullName evidence="5">Glutamine amidotransferase type-2 domain-containing protein</fullName>
    </recommendedName>
</protein>
<feature type="domain" description="Glutamine amidotransferase type-2" evidence="5">
    <location>
        <begin position="2"/>
        <end position="206"/>
    </location>
</feature>
<dbReference type="InterPro" id="IPR051786">
    <property type="entry name" value="ASN_synthetase/amidase"/>
</dbReference>
<evidence type="ECO:0000256" key="4">
    <source>
        <dbReference type="ARBA" id="ARBA00022962"/>
    </source>
</evidence>
<dbReference type="PIRSF" id="PIRSF001589">
    <property type="entry name" value="Asn_synthetase_glu-h"/>
    <property type="match status" value="1"/>
</dbReference>
<dbReference type="InterPro" id="IPR033738">
    <property type="entry name" value="AsnB_N"/>
</dbReference>
<dbReference type="Pfam" id="PF13537">
    <property type="entry name" value="GATase_7"/>
    <property type="match status" value="1"/>
</dbReference>
<evidence type="ECO:0000313" key="6">
    <source>
        <dbReference type="EMBL" id="KKL96453.1"/>
    </source>
</evidence>